<dbReference type="PANTHER" id="PTHR10009">
    <property type="entry name" value="PROTEIN YELLOW-RELATED"/>
    <property type="match status" value="1"/>
</dbReference>
<sequence length="428" mass="49566">MRGFPLLWGLTLFNVIKGDDLENLKEKYVWKQVDFAFPTPEDREQAINTKRFIPSNTLPLGLDVWNGRVFVTLPKWKPGIPATLAVIPENSDFSPILYPYPNWKWHVDENCNGLTSVFRISIDPCGRMWVLDAGKIDVLNTSTQLCPPQLVVFDLKNDRLLWRYRLPKNQVLQGSLFSNIVTDVRNNRCDDIYVYMSDVLRYGLVVYNLKEDKSWRISHNFFYPDPIACRYTLDNTTFRWTDGIFGLALSPIDPLTNDRLLYFHPMSSFREFSVPTSILRNNTADTFPDEFKLLGESRGTQNRHSSASGMDRRGVLFYNLVTQNAVGCWNSQRPYKKFYQGLAGQSSEILNFPNDLKVDHEKRQNLWVLSNKLHKYIYTSLNPEEVNFRVLYGQIENIVRDTICDPSLPPQLDESSNTVIECMESESN</sequence>
<dbReference type="InterPro" id="IPR017996">
    <property type="entry name" value="MRJP/yellow-related"/>
</dbReference>
<comment type="subcellular location">
    <subcellularLocation>
        <location evidence="1">Secreted</location>
    </subcellularLocation>
</comment>
<evidence type="ECO:0000256" key="1">
    <source>
        <dbReference type="ARBA" id="ARBA00004613"/>
    </source>
</evidence>
<dbReference type="EnsemblMetazoa" id="PHUM430230-RA">
    <property type="protein sequence ID" value="PHUM430230-PA"/>
    <property type="gene ID" value="PHUM430230"/>
</dbReference>
<dbReference type="InterPro" id="IPR011042">
    <property type="entry name" value="6-blade_b-propeller_TolB-like"/>
</dbReference>
<evidence type="ECO:0000256" key="2">
    <source>
        <dbReference type="ARBA" id="ARBA00009127"/>
    </source>
</evidence>
<dbReference type="KEGG" id="phu:Phum_PHUM430230"/>
<dbReference type="EMBL" id="AAZO01005251">
    <property type="status" value="NOT_ANNOTATED_CDS"/>
    <property type="molecule type" value="Genomic_DNA"/>
</dbReference>
<comment type="similarity">
    <text evidence="2">Belongs to the major royal jelly protein family.</text>
</comment>
<reference evidence="5" key="2">
    <citation type="submission" date="2007-04" db="EMBL/GenBank/DDBJ databases">
        <title>The genome of the human body louse.</title>
        <authorList>
            <consortium name="The Human Body Louse Genome Consortium"/>
            <person name="Kirkness E."/>
            <person name="Walenz B."/>
            <person name="Hass B."/>
            <person name="Bruggner R."/>
            <person name="Strausberg R."/>
        </authorList>
    </citation>
    <scope>NUCLEOTIDE SEQUENCE</scope>
    <source>
        <strain evidence="5">USDA</strain>
    </source>
</reference>
<evidence type="ECO:0000256" key="4">
    <source>
        <dbReference type="SAM" id="SignalP"/>
    </source>
</evidence>
<dbReference type="PRINTS" id="PR01366">
    <property type="entry name" value="ROYALJELLY"/>
</dbReference>
<accession>E0VTB3</accession>
<dbReference type="Proteomes" id="UP000009046">
    <property type="component" value="Unassembled WGS sequence"/>
</dbReference>
<dbReference type="SUPFAM" id="SSF101898">
    <property type="entry name" value="NHL repeat"/>
    <property type="match status" value="1"/>
</dbReference>
<dbReference type="Pfam" id="PF03022">
    <property type="entry name" value="MRJP"/>
    <property type="match status" value="1"/>
</dbReference>
<dbReference type="Gene3D" id="2.120.10.30">
    <property type="entry name" value="TolB, C-terminal domain"/>
    <property type="match status" value="1"/>
</dbReference>
<reference evidence="5" key="1">
    <citation type="submission" date="2007-04" db="EMBL/GenBank/DDBJ databases">
        <title>Annotation of Pediculus humanus corporis strain USDA.</title>
        <authorList>
            <person name="Kirkness E."/>
            <person name="Hannick L."/>
            <person name="Hass B."/>
            <person name="Bruggner R."/>
            <person name="Lawson D."/>
            <person name="Bidwell S."/>
            <person name="Joardar V."/>
            <person name="Caler E."/>
            <person name="Walenz B."/>
            <person name="Inman J."/>
            <person name="Schobel S."/>
            <person name="Galinsky K."/>
            <person name="Amedeo P."/>
            <person name="Strausberg R."/>
        </authorList>
    </citation>
    <scope>NUCLEOTIDE SEQUENCE</scope>
    <source>
        <strain evidence="5">USDA</strain>
    </source>
</reference>
<reference evidence="6" key="3">
    <citation type="submission" date="2020-05" db="UniProtKB">
        <authorList>
            <consortium name="EnsemblMetazoa"/>
        </authorList>
    </citation>
    <scope>IDENTIFICATION</scope>
    <source>
        <strain evidence="6">USDA</strain>
    </source>
</reference>
<name>E0VTB3_PEDHC</name>
<dbReference type="EMBL" id="DS235761">
    <property type="protein sequence ID" value="EEB16619.1"/>
    <property type="molecule type" value="Genomic_DNA"/>
</dbReference>
<organism>
    <name type="scientific">Pediculus humanus subsp. corporis</name>
    <name type="common">Body louse</name>
    <dbReference type="NCBI Taxonomy" id="121224"/>
    <lineage>
        <taxon>Eukaryota</taxon>
        <taxon>Metazoa</taxon>
        <taxon>Ecdysozoa</taxon>
        <taxon>Arthropoda</taxon>
        <taxon>Hexapoda</taxon>
        <taxon>Insecta</taxon>
        <taxon>Pterygota</taxon>
        <taxon>Neoptera</taxon>
        <taxon>Paraneoptera</taxon>
        <taxon>Psocodea</taxon>
        <taxon>Troctomorpha</taxon>
        <taxon>Phthiraptera</taxon>
        <taxon>Anoplura</taxon>
        <taxon>Pediculidae</taxon>
        <taxon>Pediculus</taxon>
    </lineage>
</organism>
<dbReference type="AlphaFoldDB" id="E0VTB3"/>
<dbReference type="GO" id="GO:0005576">
    <property type="term" value="C:extracellular region"/>
    <property type="evidence" value="ECO:0007669"/>
    <property type="project" value="UniProtKB-SubCell"/>
</dbReference>
<dbReference type="FunCoup" id="E0VTB3">
    <property type="interactions" value="6"/>
</dbReference>
<dbReference type="eggNOG" id="ENOG502REDV">
    <property type="taxonomic scope" value="Eukaryota"/>
</dbReference>
<evidence type="ECO:0000313" key="5">
    <source>
        <dbReference type="EMBL" id="EEB16619.1"/>
    </source>
</evidence>
<feature type="signal peptide" evidence="4">
    <location>
        <begin position="1"/>
        <end position="18"/>
    </location>
</feature>
<dbReference type="GeneID" id="8230158"/>
<keyword evidence="4" id="KW-0732">Signal</keyword>
<dbReference type="InParanoid" id="E0VTB3"/>
<dbReference type="CTD" id="8230158"/>
<keyword evidence="3" id="KW-0964">Secreted</keyword>
<dbReference type="VEuPathDB" id="VectorBase:PHUM430230"/>
<proteinExistence type="inferred from homology"/>
<gene>
    <name evidence="6" type="primary">8230158</name>
    <name evidence="5" type="ORF">Phum_PHUM430230</name>
</gene>
<dbReference type="FunFam" id="2.120.10.30:FF:000045">
    <property type="entry name" value="Blast:Protein yellow"/>
    <property type="match status" value="1"/>
</dbReference>
<evidence type="ECO:0000256" key="3">
    <source>
        <dbReference type="ARBA" id="ARBA00022525"/>
    </source>
</evidence>
<feature type="chain" id="PRO_5011412647" evidence="4">
    <location>
        <begin position="19"/>
        <end position="428"/>
    </location>
</feature>
<evidence type="ECO:0000313" key="6">
    <source>
        <dbReference type="EnsemblMetazoa" id="PHUM430230-PA"/>
    </source>
</evidence>
<evidence type="ECO:0000313" key="7">
    <source>
        <dbReference type="Proteomes" id="UP000009046"/>
    </source>
</evidence>
<dbReference type="PANTHER" id="PTHR10009:SF13">
    <property type="entry name" value="DOPAMINECHROME TAUTOMERASE"/>
    <property type="match status" value="1"/>
</dbReference>
<keyword evidence="7" id="KW-1185">Reference proteome</keyword>
<dbReference type="RefSeq" id="XP_002429357.1">
    <property type="nucleotide sequence ID" value="XM_002429312.1"/>
</dbReference>
<dbReference type="OrthoDB" id="7776143at2759"/>
<protein>
    <submittedName>
        <fullName evidence="5">Major royal jelly protein 4, putative</fullName>
    </submittedName>
</protein>
<dbReference type="OMA" id="MFYTQVH"/>
<dbReference type="HOGENOM" id="CLU_031076_2_0_1"/>